<reference evidence="1" key="1">
    <citation type="submission" date="2022-12" db="EMBL/GenBank/DDBJ databases">
        <title>Chromosome-level genome assembly of the bean flower thrips Megalurothrips usitatus.</title>
        <authorList>
            <person name="Ma L."/>
            <person name="Liu Q."/>
            <person name="Li H."/>
            <person name="Cai W."/>
        </authorList>
    </citation>
    <scope>NUCLEOTIDE SEQUENCE</scope>
    <source>
        <strain evidence="1">Cailab_2022a</strain>
    </source>
</reference>
<evidence type="ECO:0000313" key="2">
    <source>
        <dbReference type="Proteomes" id="UP001075354"/>
    </source>
</evidence>
<dbReference type="EMBL" id="JAPTSV010000007">
    <property type="protein sequence ID" value="KAJ1526027.1"/>
    <property type="molecule type" value="Genomic_DNA"/>
</dbReference>
<comment type="caution">
    <text evidence="1">The sequence shown here is derived from an EMBL/GenBank/DDBJ whole genome shotgun (WGS) entry which is preliminary data.</text>
</comment>
<dbReference type="AlphaFoldDB" id="A0AAV7XNM3"/>
<protein>
    <submittedName>
        <fullName evidence="1">Uncharacterized protein</fullName>
    </submittedName>
</protein>
<keyword evidence="2" id="KW-1185">Reference proteome</keyword>
<gene>
    <name evidence="1" type="ORF">ONE63_009197</name>
</gene>
<accession>A0AAV7XNM3</accession>
<organism evidence="1 2">
    <name type="scientific">Megalurothrips usitatus</name>
    <name type="common">bean blossom thrips</name>
    <dbReference type="NCBI Taxonomy" id="439358"/>
    <lineage>
        <taxon>Eukaryota</taxon>
        <taxon>Metazoa</taxon>
        <taxon>Ecdysozoa</taxon>
        <taxon>Arthropoda</taxon>
        <taxon>Hexapoda</taxon>
        <taxon>Insecta</taxon>
        <taxon>Pterygota</taxon>
        <taxon>Neoptera</taxon>
        <taxon>Paraneoptera</taxon>
        <taxon>Thysanoptera</taxon>
        <taxon>Terebrantia</taxon>
        <taxon>Thripoidea</taxon>
        <taxon>Thripidae</taxon>
        <taxon>Megalurothrips</taxon>
    </lineage>
</organism>
<name>A0AAV7XNM3_9NEOP</name>
<evidence type="ECO:0000313" key="1">
    <source>
        <dbReference type="EMBL" id="KAJ1526027.1"/>
    </source>
</evidence>
<dbReference type="Proteomes" id="UP001075354">
    <property type="component" value="Chromosome 7"/>
</dbReference>
<sequence>MFSSQDSSSQGAYGDGISDLPVVAMATGDGRGTVRGTLCGVRPHPHPHLHPHASLFGTVRGERCLGGTLRSAHGGTLRSVQGTPRCALTNLHGTVRAPRGGPRVSHFLPGSNEFTAPHRSSSMLLLPGQESISYM</sequence>
<proteinExistence type="predicted"/>